<name>J9G1D7_9ZZZZ</name>
<dbReference type="EMBL" id="AMCI01003284">
    <property type="protein sequence ID" value="EJX00649.1"/>
    <property type="molecule type" value="Genomic_DNA"/>
</dbReference>
<reference evidence="1" key="1">
    <citation type="journal article" date="2012" name="PLoS ONE">
        <title>Gene sets for utilization of primary and secondary nutrition supplies in the distal gut of endangered iberian lynx.</title>
        <authorList>
            <person name="Alcaide M."/>
            <person name="Messina E."/>
            <person name="Richter M."/>
            <person name="Bargiela R."/>
            <person name="Peplies J."/>
            <person name="Huws S.A."/>
            <person name="Newbold C.J."/>
            <person name="Golyshin P.N."/>
            <person name="Simon M.A."/>
            <person name="Lopez G."/>
            <person name="Yakimov M.M."/>
            <person name="Ferrer M."/>
        </authorList>
    </citation>
    <scope>NUCLEOTIDE SEQUENCE</scope>
</reference>
<protein>
    <submittedName>
        <fullName evidence="1">Uncharacterized protein</fullName>
    </submittedName>
</protein>
<organism evidence="1">
    <name type="scientific">gut metagenome</name>
    <dbReference type="NCBI Taxonomy" id="749906"/>
    <lineage>
        <taxon>unclassified sequences</taxon>
        <taxon>metagenomes</taxon>
        <taxon>organismal metagenomes</taxon>
    </lineage>
</organism>
<comment type="caution">
    <text evidence="1">The sequence shown here is derived from an EMBL/GenBank/DDBJ whole genome shotgun (WGS) entry which is preliminary data.</text>
</comment>
<dbReference type="AlphaFoldDB" id="J9G1D7"/>
<sequence length="40" mass="4809">MYGFSTTIARHYLHRASHRHFPRLPPDYGVQLRADPLFHF</sequence>
<proteinExistence type="predicted"/>
<accession>J9G1D7</accession>
<evidence type="ECO:0000313" key="1">
    <source>
        <dbReference type="EMBL" id="EJX00649.1"/>
    </source>
</evidence>
<gene>
    <name evidence="1" type="ORF">EVA_11245</name>
</gene>